<dbReference type="InterPro" id="IPR013783">
    <property type="entry name" value="Ig-like_fold"/>
</dbReference>
<reference evidence="4" key="1">
    <citation type="submission" date="2024-02" db="EMBL/GenBank/DDBJ databases">
        <authorList>
            <consortium name="Clinical and Environmental Microbiology Branch: Whole genome sequencing antimicrobial resistance pathogens in the healthcare setting"/>
        </authorList>
    </citation>
    <scope>NUCLEOTIDE SEQUENCE</scope>
    <source>
        <strain evidence="4">2021GO-0154</strain>
    </source>
</reference>
<dbReference type="SUPFAM" id="SSF49265">
    <property type="entry name" value="Fibronectin type III"/>
    <property type="match status" value="1"/>
</dbReference>
<feature type="coiled-coil region" evidence="1">
    <location>
        <begin position="1503"/>
        <end position="1537"/>
    </location>
</feature>
<organism evidence="4">
    <name type="scientific">Providencia stuartii</name>
    <dbReference type="NCBI Taxonomy" id="588"/>
    <lineage>
        <taxon>Bacteria</taxon>
        <taxon>Pseudomonadati</taxon>
        <taxon>Pseudomonadota</taxon>
        <taxon>Gammaproteobacteria</taxon>
        <taxon>Enterobacterales</taxon>
        <taxon>Morganellaceae</taxon>
        <taxon>Providencia</taxon>
    </lineage>
</organism>
<keyword evidence="2" id="KW-0812">Transmembrane</keyword>
<keyword evidence="2" id="KW-0472">Membrane</keyword>
<evidence type="ECO:0000313" key="4">
    <source>
        <dbReference type="EMBL" id="EMJ5135674.1"/>
    </source>
</evidence>
<dbReference type="PANTHER" id="PTHR36251:SF2">
    <property type="entry name" value="GIFSY-2 PROPHAGE HOST SPECIFICITY PROTEIN J, PHAGE LAMBDA"/>
    <property type="match status" value="1"/>
</dbReference>
<dbReference type="InterPro" id="IPR053171">
    <property type="entry name" value="Viral_Tip_Attach_Protein"/>
</dbReference>
<feature type="domain" description="Fibronectin type-III" evidence="3">
    <location>
        <begin position="553"/>
        <end position="653"/>
    </location>
</feature>
<evidence type="ECO:0000256" key="2">
    <source>
        <dbReference type="SAM" id="Phobius"/>
    </source>
</evidence>
<dbReference type="Pfam" id="PF09327">
    <property type="entry name" value="Phage_Tail_Tip"/>
    <property type="match status" value="1"/>
</dbReference>
<dbReference type="Pfam" id="PF24489">
    <property type="entry name" value="Ig_J_second"/>
    <property type="match status" value="1"/>
</dbReference>
<name>A0AAI9DEJ5_PROST</name>
<dbReference type="EMBL" id="ABMABF030000013">
    <property type="protein sequence ID" value="EMJ5135674.1"/>
    <property type="molecule type" value="Genomic_DNA"/>
</dbReference>
<evidence type="ECO:0000259" key="3">
    <source>
        <dbReference type="PROSITE" id="PS50853"/>
    </source>
</evidence>
<protein>
    <submittedName>
        <fullName evidence="4">DUF1983 domain-containing protein</fullName>
    </submittedName>
</protein>
<dbReference type="PANTHER" id="PTHR36251">
    <property type="entry name" value="FELS-1 PROPHAGE HOST SPECIFICITY PROTEIN-RELATED"/>
    <property type="match status" value="1"/>
</dbReference>
<dbReference type="SMART" id="SM00060">
    <property type="entry name" value="FN3"/>
    <property type="match status" value="2"/>
</dbReference>
<feature type="coiled-coil region" evidence="1">
    <location>
        <begin position="987"/>
        <end position="1032"/>
    </location>
</feature>
<evidence type="ECO:0000256" key="1">
    <source>
        <dbReference type="SAM" id="Coils"/>
    </source>
</evidence>
<accession>A0AAI9DEJ5</accession>
<dbReference type="PROSITE" id="PS50853">
    <property type="entry name" value="FN3"/>
    <property type="match status" value="1"/>
</dbReference>
<proteinExistence type="predicted"/>
<keyword evidence="2" id="KW-1133">Transmembrane helix</keyword>
<dbReference type="InterPro" id="IPR003961">
    <property type="entry name" value="FN3_dom"/>
</dbReference>
<dbReference type="InterPro" id="IPR036116">
    <property type="entry name" value="FN3_sf"/>
</dbReference>
<dbReference type="InterPro" id="IPR057587">
    <property type="entry name" value="GpJ_Ig_second"/>
</dbReference>
<feature type="transmembrane region" description="Helical" evidence="2">
    <location>
        <begin position="12"/>
        <end position="35"/>
    </location>
</feature>
<keyword evidence="1" id="KW-0175">Coiled coil</keyword>
<sequence length="1850" mass="203307">MGKTVTNIVSAGLMVAGVIVTGGLGTALIAAGIAVQAAGSMIFKDKMPSGYRDQSERKQMLRSPTAPETIIVGKTVCSGLLFFAEEEKGEQTENERLFLALAIAAHKVDHIGQIWLNDDLIGEFGDKAEYEFHNGRTDCDPYMLKNAPSWKEDMIGDGLAWLRLTLKYDAEKFPYGVPNVKVEVWGKQIHDPRTDKTVWSNNGALVILDFYRSYLSVPDSDIDFDAFKVAADLCDEAVTTPEGETEPRYTINGAYELSESPASILDHMHKCIAAEPTYVAGKHGILMQAYNGPAVLRIEPNQITDTVNITPELALRDATNAIYGTFVDAEQQYIKTDFEPVIVDEWVDEDGLEIKENMDYRFVSSPYQAARLANLYLRKKRAGRRIQLKMNMDGYAYRPGDVVLLNLPQIGIQNFECRVAEWKFHPQDGVDILLEEDGAYIYEDIIGKPFVRPPFTVLPTGGVAPPLNLTFVATNIGEVVQGYLSWQSAAADVRYNTVNILEAGKVIQSIQVPSDRVDLSGLVRGSYRAEVRSINAAGAMSAPAIVDFDIQAPPKPVSVEMVGGMFSLTCIPHGGETAQHGYTFEFWFSDKKLASTNDQDVTTKANRQGQGQFWTKENLKAGTDYWFYVRTVNSYGKSPFVEAVGQASGTPKDMLDELGNNFLTTEAGQIMQNQIDFSKNEIEVIALEQLEIKQNVVDIDEKTIELDTATKELSKKTVELESSALDVSNKVLQLNTDVNIVSEAVMQNTVSLNQVTFRLMEEEGTRKAEILDVREIIIDDQKAFARYQSQVSSQFEYVAADVYNLQQSLATTNEAFAQQMSQVRADLNTTNEGMGKIAARVTTNEEATANLEKSQAKFEQVTLAEFEYQRAYINQISTAFSDSQMSISESVMQLSAQHTSLHDRTLKAEAKITKTEKAVADESKARAEMGVQMDARFGDAEGAIARLDEVQSEQGKTFAQTTEQLRSEIKTGDEKLQEGLDNQGRELSDISSAVDSQKQTLADLEQTTTQVKEEQQSNYNELHSNIVNLQQTQANESAANAESTLQIAAQVNDLNDKQLKSEAHIRRNDKAIAEQELALAKSETELLAKVGGNAARIAEVDKVVSDLESTTAEHAKEISAQFKETDAKLLENQQAIASEKEARALSEQGLNARIGKAESSIAQSFEAISDVDKAQTEKSEQLKTELDESIAVINAHSKTLTTLEASTTELGQQQISQYEETQSSIANLQQTIANAEAASAESVLQTAAQTTLLHDENLKVNARVTHQESVIVDQSKAQAKLEEKVDAQYADNQASIIEIKNSVAEQGQSQAEKTEQVRAELKKDIDKNTGEINKTNNTLSDVSAAVTTNTKAIAATDKTLTEKTEQANSRFEDNEASLANVQKTQANADSTNAETTLQLAVQQNQQGTELLRAKASIRETNKIIVDNDKAYAQKFTQLDSQFEQVNARFTRVESTLADAQQSITETKEQLYSEINSVDRKVTAVDQKVDQTKATLEGAIAESNQTLSAKVETAQDTANTAKSNAADAKQDIDRYKNSNDQRMIIAETQITSNKQAIANEQETRGSQINKINSELGGLNAAFEAQAKTYVDQKGNASSIFGIKNAVVVNGQYYEAQMILGAEVKNGQVVTQIGFSADTFGIFNPSSGKLEPVFFVENGQVFINEAFINQATIEKLLIGSTIKSKNWDPSARKGLMLDFENGKLIANDAEITGKIYATDGEFNGTVYIEKLIGDVSNTYIITPGATVIIEPEKYDRIIICPSISIARESSTRRLYNMFVALQKNGVEFVRAGLGVDFKVGLTDSEHTIFTANPGISCGSVIIKANERASIKYVASNDSNLILNNTTLIVIKK</sequence>
<dbReference type="CDD" id="cd00063">
    <property type="entry name" value="FN3"/>
    <property type="match status" value="1"/>
</dbReference>
<feature type="coiled-coil region" evidence="1">
    <location>
        <begin position="1304"/>
        <end position="1338"/>
    </location>
</feature>
<dbReference type="InterPro" id="IPR015406">
    <property type="entry name" value="GpJ_CSF"/>
</dbReference>
<gene>
    <name evidence="4" type="ORF">RG298_003434</name>
</gene>
<dbReference type="Gene3D" id="2.60.40.10">
    <property type="entry name" value="Immunoglobulins"/>
    <property type="match status" value="1"/>
</dbReference>
<comment type="caution">
    <text evidence="4">The sequence shown here is derived from an EMBL/GenBank/DDBJ whole genome shotgun (WGS) entry which is preliminary data.</text>
</comment>